<protein>
    <recommendedName>
        <fullName evidence="3">DNA-binding protein</fullName>
    </recommendedName>
</protein>
<evidence type="ECO:0008006" key="3">
    <source>
        <dbReference type="Google" id="ProtNLM"/>
    </source>
</evidence>
<reference evidence="1 2" key="1">
    <citation type="submission" date="2020-10" db="EMBL/GenBank/DDBJ databases">
        <title>Genome analysis of Massilia species.</title>
        <authorList>
            <person name="Jung D.-H."/>
        </authorList>
    </citation>
    <scope>NUCLEOTIDE SEQUENCE [LARGE SCALE GENOMIC DNA]</scope>
    <source>
        <strain evidence="2">sipir</strain>
    </source>
</reference>
<proteinExistence type="predicted"/>
<keyword evidence="2" id="KW-1185">Reference proteome</keyword>
<dbReference type="Proteomes" id="UP000831532">
    <property type="component" value="Chromosome"/>
</dbReference>
<gene>
    <name evidence="1" type="ORF">INH39_25365</name>
</gene>
<name>A0ABY4A3K1_9BURK</name>
<evidence type="ECO:0000313" key="2">
    <source>
        <dbReference type="Proteomes" id="UP000831532"/>
    </source>
</evidence>
<organism evidence="1 2">
    <name type="scientific">Massilia violaceinigra</name>
    <dbReference type="NCBI Taxonomy" id="2045208"/>
    <lineage>
        <taxon>Bacteria</taxon>
        <taxon>Pseudomonadati</taxon>
        <taxon>Pseudomonadota</taxon>
        <taxon>Betaproteobacteria</taxon>
        <taxon>Burkholderiales</taxon>
        <taxon>Oxalobacteraceae</taxon>
        <taxon>Telluria group</taxon>
        <taxon>Massilia</taxon>
    </lineage>
</organism>
<dbReference type="EMBL" id="CP063361">
    <property type="protein sequence ID" value="UOD28740.1"/>
    <property type="molecule type" value="Genomic_DNA"/>
</dbReference>
<dbReference type="RefSeq" id="WP_243489887.1">
    <property type="nucleotide sequence ID" value="NZ_CP063361.1"/>
</dbReference>
<evidence type="ECO:0000313" key="1">
    <source>
        <dbReference type="EMBL" id="UOD28740.1"/>
    </source>
</evidence>
<sequence length="84" mass="9489">MSAEEMLEQLVARLASQPAPLPVQIDVWDIAHISRYLKRTADTVRREVVVHPTFPKAIRLPGSPRGQALYKAREVVAWTERLAS</sequence>
<accession>A0ABY4A3K1</accession>